<keyword evidence="4" id="KW-1185">Reference proteome</keyword>
<dbReference type="SUPFAM" id="SSF54495">
    <property type="entry name" value="UBC-like"/>
    <property type="match status" value="1"/>
</dbReference>
<dbReference type="InterPro" id="IPR027417">
    <property type="entry name" value="P-loop_NTPase"/>
</dbReference>
<dbReference type="InterPro" id="IPR009097">
    <property type="entry name" value="Cyclic_Pdiesterase"/>
</dbReference>
<dbReference type="Pfam" id="PF10469">
    <property type="entry name" value="AKAP7_NLS"/>
    <property type="match status" value="1"/>
</dbReference>
<protein>
    <recommendedName>
        <fullName evidence="2">R3H domain-containing protein</fullName>
    </recommendedName>
</protein>
<dbReference type="Pfam" id="PF10307">
    <property type="entry name" value="HAD_SAK_1"/>
    <property type="match status" value="1"/>
</dbReference>
<dbReference type="Gene3D" id="3.10.110.10">
    <property type="entry name" value="Ubiquitin Conjugating Enzyme"/>
    <property type="match status" value="1"/>
</dbReference>
<gene>
    <name evidence="3" type="ORF">LOD99_10131</name>
</gene>
<accession>A0AAV7KIX4</accession>
<evidence type="ECO:0000313" key="3">
    <source>
        <dbReference type="EMBL" id="KAI6661203.1"/>
    </source>
</evidence>
<feature type="compositionally biased region" description="Basic and acidic residues" evidence="1">
    <location>
        <begin position="169"/>
        <end position="178"/>
    </location>
</feature>
<dbReference type="Gene3D" id="3.90.1140.10">
    <property type="entry name" value="Cyclic phosphodiesterase"/>
    <property type="match status" value="1"/>
</dbReference>
<dbReference type="InterPro" id="IPR040459">
    <property type="entry name" value="MJ1316"/>
</dbReference>
<dbReference type="Gene3D" id="3.30.460.10">
    <property type="entry name" value="Beta Polymerase, domain 2"/>
    <property type="match status" value="1"/>
</dbReference>
<proteinExistence type="predicted"/>
<name>A0AAV7KIX4_9METZ</name>
<reference evidence="3 4" key="1">
    <citation type="journal article" date="2023" name="BMC Biol.">
        <title>The compact genome of the sponge Oopsacas minuta (Hexactinellida) is lacking key metazoan core genes.</title>
        <authorList>
            <person name="Santini S."/>
            <person name="Schenkelaars Q."/>
            <person name="Jourda C."/>
            <person name="Duchesne M."/>
            <person name="Belahbib H."/>
            <person name="Rocher C."/>
            <person name="Selva M."/>
            <person name="Riesgo A."/>
            <person name="Vervoort M."/>
            <person name="Leys S.P."/>
            <person name="Kodjabachian L."/>
            <person name="Le Bivic A."/>
            <person name="Borchiellini C."/>
            <person name="Claverie J.M."/>
            <person name="Renard E."/>
        </authorList>
    </citation>
    <scope>NUCLEOTIDE SEQUENCE [LARGE SCALE GENOMIC DNA]</scope>
    <source>
        <strain evidence="3">SPO-2</strain>
    </source>
</reference>
<comment type="caution">
    <text evidence="3">The sequence shown here is derived from an EMBL/GenBank/DDBJ whole genome shotgun (WGS) entry which is preliminary data.</text>
</comment>
<dbReference type="PANTHER" id="PTHR46729">
    <property type="entry name" value="LEUKOCYTE RECEPTOR CLUSTER MEMBER 9"/>
    <property type="match status" value="1"/>
</dbReference>
<dbReference type="InterPro" id="IPR036867">
    <property type="entry name" value="R3H_dom_sf"/>
</dbReference>
<dbReference type="SUPFAM" id="SSF81301">
    <property type="entry name" value="Nucleotidyltransferase"/>
    <property type="match status" value="1"/>
</dbReference>
<dbReference type="Pfam" id="PF13671">
    <property type="entry name" value="AAA_33"/>
    <property type="match status" value="1"/>
</dbReference>
<dbReference type="Gene3D" id="3.40.50.300">
    <property type="entry name" value="P-loop containing nucleotide triphosphate hydrolases"/>
    <property type="match status" value="1"/>
</dbReference>
<dbReference type="SUPFAM" id="SSF52540">
    <property type="entry name" value="P-loop containing nucleoside triphosphate hydrolases"/>
    <property type="match status" value="1"/>
</dbReference>
<dbReference type="Gene3D" id="3.30.1370.50">
    <property type="entry name" value="R3H-like domain"/>
    <property type="match status" value="1"/>
</dbReference>
<dbReference type="InterPro" id="IPR016135">
    <property type="entry name" value="UBQ-conjugating_enzyme/RWD"/>
</dbReference>
<dbReference type="InterPro" id="IPR043519">
    <property type="entry name" value="NT_sf"/>
</dbReference>
<feature type="region of interest" description="Disordered" evidence="1">
    <location>
        <begin position="169"/>
        <end position="191"/>
    </location>
</feature>
<sequence>MASKQAIPAGLREELETVKSIIEQEINLNTSPDGTIFVTIELLKRIEEDSTTHKVTFILSNDYPMSSPTILLDECHPPSDLDDHLQVLSSTLQGSPAIYSLYEAVNEWLQSNDSKDKMLEKSQIEETEDIKQFQVISGEANGTGNVTEPLYEGMIKSMESETKLKKEIQDNAPVERGKGRNRKKEKNTDQIINVSHNKQKETGEGLTKKEPMKQATDVIHRIIWDPELPSECFIIGYLDRFVGIIERPFSEFSWEDIATVDLDVLAIPKHRIQYFKYKNVVVWDKNLQLDKVYGSRGTNITIQEVIQEYEANNPKSKSNEPIATETVTADTEDISPAEAKIELMIEDSDDESTIDDVSSVASNFNATRLANRKSQNKDRPNYFLCFKVTDTGIQKQARNVQKGVLANCPMLEEACLNVNRLHVTLVMIRIDSEDEMYRAIEVIGNFQNELCRILPQFNKIEINGVDCFRDQVIFACLKANSALTRVASALKIRFEEAGIGTPGNHVPFKPHMTLIKLSRPLAKKMNITRLNHSIYFDFKTTHFGFQSVETLILGSMFELNEEDGFYVHKFVISNHISSLREGLSEVLLAQILKNICVSNRSLPVVQMIEDVMKQDFEDSHMLDRLLSLIMHYETPVHEGYDVIILRGLPGSGKSTLIENSTECKNGKLSICSADSFFTDNLTGEYRFDINKLSTAHSSCMNLYLENLIGNKSLIIIDNTNSQYWEYSLYKCLAKCFGYSCSVLELICPDEDVLKVYHKRNKHNVGYEVLVAMRNRWECDNTSVVINPKKVNNNSLLSLVRGTKSKHKQDTIPNLTTILFAAVFLTQYSYNTLIQQFPAVFTDIKASHITLQYRPTSTDINEYKLGSNVEFTVLGCVQDDKVQTVPVKLPSDIKSENSHPHVTISVSSIGAAKDSNNLLNKIARTKNINDLPNKPDNLVLRGTIGLQVETADGHIRRVFNRTELNRETSNTPKPKPTLPSIDIYTGPSDYITQLYIFDLDGTLINTPGPLEGPGQYEVLTGTVWPYNKFVIYPESLIYPMSTHCTPGPGLFQFFSHKSRAQSLTVVMTGRLQSISNSVREILSNYSIIPDVLLCKEDNSPLHTPEYKALELRKLLEQFPHVKYIKIWEDLAENLAAFANITPDYLDKEFEFIDVISFQQQSHKKKSTSVTQKKSKAYQTVRVYGKIQRSSYHDAVENTISLISSLWASCIKYQGKPEDLAHPFGSYPLKRMSDIDLCLYAPSKMTVIECITRMEQLLVQCGINCIHTSQHSRVPRIRFLCRYMGTTEISYDIIFMRMNEMNEIPSKLKELRKLIPPEDIPSVTALEGLEFVNRVKQTLIKGISEEDFAAVIELIVLILRSKHQKGNAFHCIRTFHLLKILLDLIENKKISRSCLGSADQLARALLDQLAQLTTEEWCQYLGEFVPVQYIPILQKIFTECSVISNSPTFPSVAVYHKMLSPIAFPLPNHVAMEIEIECPNLPLQFKYETIVESKLGSTIRKMLESGINLIPGPCSANRICFNIPNIEEEIEKCHATLKPFLFEFDTLRHEVTISLISQSNIVLAAEQQIVDLEPIYAEILAFRSSEEKSFPLPSTLSSHQRLLVYQFLEKQGLKHVTNTEGNVKKIIIKKI</sequence>
<feature type="domain" description="R3H" evidence="2">
    <location>
        <begin position="1564"/>
        <end position="1629"/>
    </location>
</feature>
<dbReference type="PROSITE" id="PS51061">
    <property type="entry name" value="R3H"/>
    <property type="match status" value="1"/>
</dbReference>
<dbReference type="SUPFAM" id="SSF82708">
    <property type="entry name" value="R3H domain"/>
    <property type="match status" value="1"/>
</dbReference>
<dbReference type="PANTHER" id="PTHR46729:SF1">
    <property type="entry name" value="LEUKOCYTE RECEPTOR CLUSTER MEMBER 9"/>
    <property type="match status" value="1"/>
</dbReference>
<dbReference type="InterPro" id="IPR001374">
    <property type="entry name" value="R3H_dom"/>
</dbReference>
<organism evidence="3 4">
    <name type="scientific">Oopsacas minuta</name>
    <dbReference type="NCBI Taxonomy" id="111878"/>
    <lineage>
        <taxon>Eukaryota</taxon>
        <taxon>Metazoa</taxon>
        <taxon>Porifera</taxon>
        <taxon>Hexactinellida</taxon>
        <taxon>Hexasterophora</taxon>
        <taxon>Lyssacinosida</taxon>
        <taxon>Leucopsacidae</taxon>
        <taxon>Oopsacas</taxon>
    </lineage>
</organism>
<dbReference type="SUPFAM" id="SSF55144">
    <property type="entry name" value="LigT-like"/>
    <property type="match status" value="1"/>
</dbReference>
<dbReference type="Pfam" id="PF05773">
    <property type="entry name" value="RWD"/>
    <property type="match status" value="1"/>
</dbReference>
<dbReference type="InterPro" id="IPR006575">
    <property type="entry name" value="RWD_dom"/>
</dbReference>
<evidence type="ECO:0000259" key="2">
    <source>
        <dbReference type="PROSITE" id="PS51061"/>
    </source>
</evidence>
<dbReference type="InterPro" id="IPR018812">
    <property type="entry name" value="SAK_HAD"/>
</dbReference>
<dbReference type="EMBL" id="JAKMXF010000019">
    <property type="protein sequence ID" value="KAI6661203.1"/>
    <property type="molecule type" value="Genomic_DNA"/>
</dbReference>
<evidence type="ECO:0000313" key="4">
    <source>
        <dbReference type="Proteomes" id="UP001165289"/>
    </source>
</evidence>
<evidence type="ECO:0000256" key="1">
    <source>
        <dbReference type="SAM" id="MobiDB-lite"/>
    </source>
</evidence>
<dbReference type="Proteomes" id="UP001165289">
    <property type="component" value="Unassembled WGS sequence"/>
</dbReference>
<dbReference type="InterPro" id="IPR042653">
    <property type="entry name" value="Leng9"/>
</dbReference>
<dbReference type="GO" id="GO:0003676">
    <property type="term" value="F:nucleic acid binding"/>
    <property type="evidence" value="ECO:0007669"/>
    <property type="project" value="UniProtKB-UniRule"/>
</dbReference>
<dbReference type="InterPro" id="IPR019510">
    <property type="entry name" value="AKAP7-like_phosphoesterase"/>
</dbReference>
<dbReference type="Pfam" id="PF04457">
    <property type="entry name" value="MJ1316"/>
    <property type="match status" value="1"/>
</dbReference>